<dbReference type="AlphaFoldDB" id="A0A9Q0LUZ8"/>
<feature type="transmembrane region" description="Helical" evidence="1">
    <location>
        <begin position="21"/>
        <end position="45"/>
    </location>
</feature>
<dbReference type="OrthoDB" id="10577912at2759"/>
<keyword evidence="1" id="KW-1133">Transmembrane helix</keyword>
<feature type="transmembrane region" description="Helical" evidence="1">
    <location>
        <begin position="65"/>
        <end position="89"/>
    </location>
</feature>
<evidence type="ECO:0000313" key="2">
    <source>
        <dbReference type="EMBL" id="KAJ5079548.1"/>
    </source>
</evidence>
<name>A0A9Q0LUZ8_ANAIG</name>
<keyword evidence="1" id="KW-0812">Transmembrane</keyword>
<keyword evidence="1" id="KW-0472">Membrane</keyword>
<dbReference type="EMBL" id="JAPDFW010000027">
    <property type="protein sequence ID" value="KAJ5079548.1"/>
    <property type="molecule type" value="Genomic_DNA"/>
</dbReference>
<keyword evidence="3" id="KW-1185">Reference proteome</keyword>
<evidence type="ECO:0000313" key="3">
    <source>
        <dbReference type="Proteomes" id="UP001149090"/>
    </source>
</evidence>
<evidence type="ECO:0000256" key="1">
    <source>
        <dbReference type="SAM" id="Phobius"/>
    </source>
</evidence>
<comment type="caution">
    <text evidence="2">The sequence shown here is derived from an EMBL/GenBank/DDBJ whole genome shotgun (WGS) entry which is preliminary data.</text>
</comment>
<protein>
    <submittedName>
        <fullName evidence="2">Uncharacterized protein</fullName>
    </submittedName>
</protein>
<dbReference type="Proteomes" id="UP001149090">
    <property type="component" value="Unassembled WGS sequence"/>
</dbReference>
<reference evidence="2" key="1">
    <citation type="submission" date="2022-10" db="EMBL/GenBank/DDBJ databases">
        <title>Novel sulphate-reducing endosymbionts in the free-living metamonad Anaeramoeba.</title>
        <authorList>
            <person name="Jerlstrom-Hultqvist J."/>
            <person name="Cepicka I."/>
            <person name="Gallot-Lavallee L."/>
            <person name="Salas-Leiva D."/>
            <person name="Curtis B.A."/>
            <person name="Zahonova K."/>
            <person name="Pipaliya S."/>
            <person name="Dacks J."/>
            <person name="Roger A.J."/>
        </authorList>
    </citation>
    <scope>NUCLEOTIDE SEQUENCE</scope>
    <source>
        <strain evidence="2">BMAN</strain>
    </source>
</reference>
<sequence length="284" mass="32288">MKKETQTSRLQLFFVKNSDGFMNIVFVLSLIWFTATFFQCAVFSGRVYCSDYTCDVPVKAPFSQLTLIIVGVCFYVVILIICLIALFSPGYWHPNPKQSKAYAMIVLTFLPVSGIQLIVPEVHRGYVFTYYTGNRYSIEITQLSGNSARMNVSNYYSSYVDGMDAMVAVFEATGDEEGVFQLSTVAKEIYRDKDKGQYFKVDSSIGDIIRDISHLEDGKYYMWTVLPAKIISDKSYVADLPWSGSKYSYTFSNLKKITGGFLDRRAYRLCKWHSSYGCSDSIHS</sequence>
<proteinExistence type="predicted"/>
<accession>A0A9Q0LUZ8</accession>
<feature type="transmembrane region" description="Helical" evidence="1">
    <location>
        <begin position="101"/>
        <end position="119"/>
    </location>
</feature>
<organism evidence="2 3">
    <name type="scientific">Anaeramoeba ignava</name>
    <name type="common">Anaerobic marine amoeba</name>
    <dbReference type="NCBI Taxonomy" id="1746090"/>
    <lineage>
        <taxon>Eukaryota</taxon>
        <taxon>Metamonada</taxon>
        <taxon>Anaeramoebidae</taxon>
        <taxon>Anaeramoeba</taxon>
    </lineage>
</organism>
<gene>
    <name evidence="2" type="ORF">M0811_14417</name>
</gene>